<gene>
    <name evidence="1" type="ORF">WMY93_034402</name>
</gene>
<dbReference type="EMBL" id="JBBPFD010000613">
    <property type="protein sequence ID" value="KAK7878124.1"/>
    <property type="molecule type" value="Genomic_DNA"/>
</dbReference>
<comment type="caution">
    <text evidence="1">The sequence shown here is derived from an EMBL/GenBank/DDBJ whole genome shotgun (WGS) entry which is preliminary data.</text>
</comment>
<protein>
    <submittedName>
        <fullName evidence="1">Uncharacterized protein</fullName>
    </submittedName>
</protein>
<proteinExistence type="predicted"/>
<dbReference type="AlphaFoldDB" id="A0AAW0MMX9"/>
<accession>A0AAW0MMX9</accession>
<organism evidence="1 2">
    <name type="scientific">Mugilogobius chulae</name>
    <name type="common">yellowstripe goby</name>
    <dbReference type="NCBI Taxonomy" id="88201"/>
    <lineage>
        <taxon>Eukaryota</taxon>
        <taxon>Metazoa</taxon>
        <taxon>Chordata</taxon>
        <taxon>Craniata</taxon>
        <taxon>Vertebrata</taxon>
        <taxon>Euteleostomi</taxon>
        <taxon>Actinopterygii</taxon>
        <taxon>Neopterygii</taxon>
        <taxon>Teleostei</taxon>
        <taxon>Neoteleostei</taxon>
        <taxon>Acanthomorphata</taxon>
        <taxon>Gobiaria</taxon>
        <taxon>Gobiiformes</taxon>
        <taxon>Gobioidei</taxon>
        <taxon>Gobiidae</taxon>
        <taxon>Gobionellinae</taxon>
        <taxon>Mugilogobius</taxon>
    </lineage>
</organism>
<sequence>MRADAVLLLAVGSVFFPSVLFLSKRLIQHFLVCSQSDAVIAATRFVSSLQSVLASAAGFTIVFSCSDLVQDQ</sequence>
<keyword evidence="2" id="KW-1185">Reference proteome</keyword>
<name>A0AAW0MMX9_9GOBI</name>
<reference evidence="2" key="1">
    <citation type="submission" date="2024-04" db="EMBL/GenBank/DDBJ databases">
        <title>Salinicola lusitanus LLJ914,a marine bacterium isolated from the Okinawa Trough.</title>
        <authorList>
            <person name="Li J."/>
        </authorList>
    </citation>
    <scope>NUCLEOTIDE SEQUENCE [LARGE SCALE GENOMIC DNA]</scope>
</reference>
<evidence type="ECO:0000313" key="2">
    <source>
        <dbReference type="Proteomes" id="UP001460270"/>
    </source>
</evidence>
<dbReference type="Proteomes" id="UP001460270">
    <property type="component" value="Unassembled WGS sequence"/>
</dbReference>
<evidence type="ECO:0000313" key="1">
    <source>
        <dbReference type="EMBL" id="KAK7878124.1"/>
    </source>
</evidence>